<organism evidence="2 3">
    <name type="scientific">Roridomyces roridus</name>
    <dbReference type="NCBI Taxonomy" id="1738132"/>
    <lineage>
        <taxon>Eukaryota</taxon>
        <taxon>Fungi</taxon>
        <taxon>Dikarya</taxon>
        <taxon>Basidiomycota</taxon>
        <taxon>Agaricomycotina</taxon>
        <taxon>Agaricomycetes</taxon>
        <taxon>Agaricomycetidae</taxon>
        <taxon>Agaricales</taxon>
        <taxon>Marasmiineae</taxon>
        <taxon>Mycenaceae</taxon>
        <taxon>Roridomyces</taxon>
    </lineage>
</organism>
<feature type="compositionally biased region" description="Acidic residues" evidence="1">
    <location>
        <begin position="91"/>
        <end position="104"/>
    </location>
</feature>
<comment type="caution">
    <text evidence="2">The sequence shown here is derived from an EMBL/GenBank/DDBJ whole genome shotgun (WGS) entry which is preliminary data.</text>
</comment>
<accession>A0AAD7BJU5</accession>
<feature type="compositionally biased region" description="Polar residues" evidence="1">
    <location>
        <begin position="189"/>
        <end position="198"/>
    </location>
</feature>
<feature type="compositionally biased region" description="Basic and acidic residues" evidence="1">
    <location>
        <begin position="76"/>
        <end position="90"/>
    </location>
</feature>
<protein>
    <submittedName>
        <fullName evidence="2">Uncharacterized protein</fullName>
    </submittedName>
</protein>
<evidence type="ECO:0000256" key="1">
    <source>
        <dbReference type="SAM" id="MobiDB-lite"/>
    </source>
</evidence>
<name>A0AAD7BJU5_9AGAR</name>
<dbReference type="AlphaFoldDB" id="A0AAD7BJU5"/>
<feature type="region of interest" description="Disordered" evidence="1">
    <location>
        <begin position="164"/>
        <end position="198"/>
    </location>
</feature>
<reference evidence="2" key="1">
    <citation type="submission" date="2023-03" db="EMBL/GenBank/DDBJ databases">
        <title>Massive genome expansion in bonnet fungi (Mycena s.s.) driven by repeated elements and novel gene families across ecological guilds.</title>
        <authorList>
            <consortium name="Lawrence Berkeley National Laboratory"/>
            <person name="Harder C.B."/>
            <person name="Miyauchi S."/>
            <person name="Viragh M."/>
            <person name="Kuo A."/>
            <person name="Thoen E."/>
            <person name="Andreopoulos B."/>
            <person name="Lu D."/>
            <person name="Skrede I."/>
            <person name="Drula E."/>
            <person name="Henrissat B."/>
            <person name="Morin E."/>
            <person name="Kohler A."/>
            <person name="Barry K."/>
            <person name="LaButti K."/>
            <person name="Morin E."/>
            <person name="Salamov A."/>
            <person name="Lipzen A."/>
            <person name="Mereny Z."/>
            <person name="Hegedus B."/>
            <person name="Baldrian P."/>
            <person name="Stursova M."/>
            <person name="Weitz H."/>
            <person name="Taylor A."/>
            <person name="Grigoriev I.V."/>
            <person name="Nagy L.G."/>
            <person name="Martin F."/>
            <person name="Kauserud H."/>
        </authorList>
    </citation>
    <scope>NUCLEOTIDE SEQUENCE</scope>
    <source>
        <strain evidence="2">9284</strain>
    </source>
</reference>
<feature type="region of interest" description="Disordered" evidence="1">
    <location>
        <begin position="53"/>
        <end position="133"/>
    </location>
</feature>
<feature type="compositionally biased region" description="Polar residues" evidence="1">
    <location>
        <begin position="105"/>
        <end position="115"/>
    </location>
</feature>
<keyword evidence="3" id="KW-1185">Reference proteome</keyword>
<proteinExistence type="predicted"/>
<gene>
    <name evidence="2" type="ORF">FB45DRAFT_869933</name>
</gene>
<evidence type="ECO:0000313" key="3">
    <source>
        <dbReference type="Proteomes" id="UP001221142"/>
    </source>
</evidence>
<feature type="compositionally biased region" description="Acidic residues" evidence="1">
    <location>
        <begin position="167"/>
        <end position="183"/>
    </location>
</feature>
<sequence length="198" mass="22261">MKFLTSCCDPTDLMQDLLKCIHHFACQYYSERGQLFNDTRTYRKERKRRRLAKLAAAEEAAQGEVSDGEENTVPDGQEHTVPDGQEHTVPDGEETTMPDGEENTSQDGQDNTSQDGEPDVPLPKKIRDPENRRRDMYKTLDGSALLAVGMLLQEHIGRILTATIPDGWEDGLEEDSDEEDSEEERATTQDDNGNNSCI</sequence>
<dbReference type="Proteomes" id="UP001221142">
    <property type="component" value="Unassembled WGS sequence"/>
</dbReference>
<evidence type="ECO:0000313" key="2">
    <source>
        <dbReference type="EMBL" id="KAJ7623324.1"/>
    </source>
</evidence>
<dbReference type="EMBL" id="JARKIF010000014">
    <property type="protein sequence ID" value="KAJ7623324.1"/>
    <property type="molecule type" value="Genomic_DNA"/>
</dbReference>